<dbReference type="SMART" id="SM00849">
    <property type="entry name" value="Lactamase_B"/>
    <property type="match status" value="1"/>
</dbReference>
<gene>
    <name evidence="7" type="ORF">G3I59_37750</name>
</gene>
<dbReference type="RefSeq" id="WP_067585010.1">
    <property type="nucleotide sequence ID" value="NZ_JAAGNC010000189.1"/>
</dbReference>
<evidence type="ECO:0000313" key="8">
    <source>
        <dbReference type="Proteomes" id="UP000470404"/>
    </source>
</evidence>
<comment type="similarity">
    <text evidence="2">Belongs to the metallo-beta-lactamase superfamily.</text>
</comment>
<proteinExistence type="inferred from homology"/>
<keyword evidence="5" id="KW-0862">Zinc</keyword>
<feature type="domain" description="Metallo-beta-lactamase" evidence="6">
    <location>
        <begin position="37"/>
        <end position="243"/>
    </location>
</feature>
<evidence type="ECO:0000313" key="7">
    <source>
        <dbReference type="EMBL" id="NEC61194.1"/>
    </source>
</evidence>
<dbReference type="Gene3D" id="3.60.15.10">
    <property type="entry name" value="Ribonuclease Z/Hydroxyacylglutathione hydrolase-like"/>
    <property type="match status" value="1"/>
</dbReference>
<dbReference type="Pfam" id="PF00753">
    <property type="entry name" value="Lactamase_B"/>
    <property type="match status" value="1"/>
</dbReference>
<sequence>MTTTKWVIDAVKLGELRGVPAELVYLEDRSRRTVSMPLVMFVLRSGKRTVIVDTGGPADEEQIRSMIPFGYAVREPERIENALDRLGVDPSEVSLVVNTHLHWDHCSNNDVFPNAEVLVQQAELDFAAAPDTAHHQAYGIQDGRVPPFARCSDRIRALDGPSEITAGLGVVPLPGHSPGSQGVRVDTGDGTFVITGDCVDTFDNWDNRGAATPLPSGRFTDLPAFRASLARLKGTGWTPLPSHDHAVVEKGAFGY</sequence>
<dbReference type="PANTHER" id="PTHR42978">
    <property type="entry name" value="QUORUM-QUENCHING LACTONASE YTNP-RELATED-RELATED"/>
    <property type="match status" value="1"/>
</dbReference>
<dbReference type="InterPro" id="IPR036866">
    <property type="entry name" value="RibonucZ/Hydroxyglut_hydro"/>
</dbReference>
<evidence type="ECO:0000256" key="5">
    <source>
        <dbReference type="ARBA" id="ARBA00022833"/>
    </source>
</evidence>
<keyword evidence="3" id="KW-0479">Metal-binding</keyword>
<dbReference type="InterPro" id="IPR051013">
    <property type="entry name" value="MBL_superfamily_lactonases"/>
</dbReference>
<comment type="caution">
    <text evidence="7">The sequence shown here is derived from an EMBL/GenBank/DDBJ whole genome shotgun (WGS) entry which is preliminary data.</text>
</comment>
<evidence type="ECO:0000256" key="1">
    <source>
        <dbReference type="ARBA" id="ARBA00001947"/>
    </source>
</evidence>
<dbReference type="SUPFAM" id="SSF56281">
    <property type="entry name" value="Metallo-hydrolase/oxidoreductase"/>
    <property type="match status" value="1"/>
</dbReference>
<reference evidence="7 8" key="1">
    <citation type="submission" date="2020-01" db="EMBL/GenBank/DDBJ databases">
        <title>Insect and environment-associated Actinomycetes.</title>
        <authorList>
            <person name="Currrie C."/>
            <person name="Chevrette M."/>
            <person name="Carlson C."/>
            <person name="Stubbendieck R."/>
            <person name="Wendt-Pienkowski E."/>
        </authorList>
    </citation>
    <scope>NUCLEOTIDE SEQUENCE [LARGE SCALE GENOMIC DNA]</scope>
    <source>
        <strain evidence="7 8">SID8386</strain>
    </source>
</reference>
<dbReference type="CDD" id="cd07729">
    <property type="entry name" value="AHL_lactonase_MBL-fold"/>
    <property type="match status" value="1"/>
</dbReference>
<evidence type="ECO:0000256" key="2">
    <source>
        <dbReference type="ARBA" id="ARBA00007749"/>
    </source>
</evidence>
<evidence type="ECO:0000256" key="4">
    <source>
        <dbReference type="ARBA" id="ARBA00022801"/>
    </source>
</evidence>
<keyword evidence="4" id="KW-0378">Hydrolase</keyword>
<dbReference type="PANTHER" id="PTHR42978:SF7">
    <property type="entry name" value="METALLO-HYDROLASE RV2300C-RELATED"/>
    <property type="match status" value="1"/>
</dbReference>
<protein>
    <submittedName>
        <fullName evidence="7">N-acyl homoserine lactonase family protein</fullName>
    </submittedName>
</protein>
<evidence type="ECO:0000256" key="3">
    <source>
        <dbReference type="ARBA" id="ARBA00022723"/>
    </source>
</evidence>
<dbReference type="Proteomes" id="UP000470404">
    <property type="component" value="Unassembled WGS sequence"/>
</dbReference>
<dbReference type="EMBL" id="JAAGNC010000189">
    <property type="protein sequence ID" value="NEC61194.1"/>
    <property type="molecule type" value="Genomic_DNA"/>
</dbReference>
<keyword evidence="8" id="KW-1185">Reference proteome</keyword>
<name>A0ABX0C1H8_9PSEU</name>
<accession>A0ABX0C1H8</accession>
<comment type="cofactor">
    <cofactor evidence="1">
        <name>Zn(2+)</name>
        <dbReference type="ChEBI" id="CHEBI:29105"/>
    </cofactor>
</comment>
<dbReference type="InterPro" id="IPR001279">
    <property type="entry name" value="Metallo-B-lactamas"/>
</dbReference>
<organism evidence="7 8">
    <name type="scientific">Amycolatopsis rubida</name>
    <dbReference type="NCBI Taxonomy" id="112413"/>
    <lineage>
        <taxon>Bacteria</taxon>
        <taxon>Bacillati</taxon>
        <taxon>Actinomycetota</taxon>
        <taxon>Actinomycetes</taxon>
        <taxon>Pseudonocardiales</taxon>
        <taxon>Pseudonocardiaceae</taxon>
        <taxon>Amycolatopsis</taxon>
    </lineage>
</organism>
<evidence type="ECO:0000259" key="6">
    <source>
        <dbReference type="SMART" id="SM00849"/>
    </source>
</evidence>